<dbReference type="InterPro" id="IPR024053">
    <property type="entry name" value="VHL_beta_dom"/>
</dbReference>
<dbReference type="InterPro" id="IPR036208">
    <property type="entry name" value="VHL_sf"/>
</dbReference>
<dbReference type="InterPro" id="IPR037140">
    <property type="entry name" value="VHL_beta_dom_sf"/>
</dbReference>
<evidence type="ECO:0000259" key="2">
    <source>
        <dbReference type="Pfam" id="PF01847"/>
    </source>
</evidence>
<dbReference type="InterPro" id="IPR022772">
    <property type="entry name" value="VHL_tumour_suppress_b/a_dom"/>
</dbReference>
<gene>
    <name evidence="3" type="primary">ORF56278</name>
</gene>
<dbReference type="SUPFAM" id="SSF49468">
    <property type="entry name" value="VHL"/>
    <property type="match status" value="1"/>
</dbReference>
<dbReference type="EMBL" id="HACG01018925">
    <property type="protein sequence ID" value="CEK65790.1"/>
    <property type="molecule type" value="Transcribed_RNA"/>
</dbReference>
<reference evidence="3" key="1">
    <citation type="submission" date="2014-12" db="EMBL/GenBank/DDBJ databases">
        <title>Insight into the proteome of Arion vulgaris.</title>
        <authorList>
            <person name="Aradska J."/>
            <person name="Bulat T."/>
            <person name="Smidak R."/>
            <person name="Sarate P."/>
            <person name="Gangsoo J."/>
            <person name="Sialana F."/>
            <person name="Bilban M."/>
            <person name="Lubec G."/>
        </authorList>
    </citation>
    <scope>NUCLEOTIDE SEQUENCE</scope>
    <source>
        <tissue evidence="3">Skin</tissue>
    </source>
</reference>
<dbReference type="CDD" id="cd05468">
    <property type="entry name" value="pVHL"/>
    <property type="match status" value="1"/>
</dbReference>
<sequence>MPSYNASRVKSLRHEWPAYLTFTNRTNVPVDIAWVDYRGNLVRYHTRLQPGKHHFQNTFLTHPWVAWNTDTHDKLLVGGQLVFEPKPWEGEDYRTTVYIDQPVLPLLKLCVQKIRLLVGVDEVEDLEIPRDLFKKLKKRHSINFRDYQLLQRER</sequence>
<dbReference type="Gene3D" id="1.10.750.10">
    <property type="entry name" value="von Hippel-Lindau disease tumour suppressor, alpha domain"/>
    <property type="match status" value="1"/>
</dbReference>
<protein>
    <recommendedName>
        <fullName evidence="2">von Hippel-Lindau disease tumour suppressor beta domain-containing protein</fullName>
    </recommendedName>
</protein>
<name>A0A0B6ZDI0_9EUPU</name>
<dbReference type="AlphaFoldDB" id="A0A0B6ZDI0"/>
<proteinExistence type="inferred from homology"/>
<dbReference type="Pfam" id="PF01847">
    <property type="entry name" value="VHL"/>
    <property type="match status" value="1"/>
</dbReference>
<evidence type="ECO:0000313" key="3">
    <source>
        <dbReference type="EMBL" id="CEK65790.1"/>
    </source>
</evidence>
<dbReference type="InterPro" id="IPR037139">
    <property type="entry name" value="VHL_alpha_dom_sf"/>
</dbReference>
<organism evidence="3">
    <name type="scientific">Arion vulgaris</name>
    <dbReference type="NCBI Taxonomy" id="1028688"/>
    <lineage>
        <taxon>Eukaryota</taxon>
        <taxon>Metazoa</taxon>
        <taxon>Spiralia</taxon>
        <taxon>Lophotrochozoa</taxon>
        <taxon>Mollusca</taxon>
        <taxon>Gastropoda</taxon>
        <taxon>Heterobranchia</taxon>
        <taxon>Euthyneura</taxon>
        <taxon>Panpulmonata</taxon>
        <taxon>Eupulmonata</taxon>
        <taxon>Stylommatophora</taxon>
        <taxon>Helicina</taxon>
        <taxon>Arionoidea</taxon>
        <taxon>Arionidae</taxon>
        <taxon>Arion</taxon>
    </lineage>
</organism>
<comment type="similarity">
    <text evidence="1">Belongs to the VHL family.</text>
</comment>
<dbReference type="Gene3D" id="2.60.40.780">
    <property type="entry name" value="von Hippel-Lindau disease tumour suppressor, beta domain"/>
    <property type="match status" value="1"/>
</dbReference>
<evidence type="ECO:0000256" key="1">
    <source>
        <dbReference type="ARBA" id="ARBA00010057"/>
    </source>
</evidence>
<accession>A0A0B6ZDI0</accession>
<feature type="domain" description="von Hippel-Lindau disease tumour suppressor beta" evidence="2">
    <location>
        <begin position="9"/>
        <end position="87"/>
    </location>
</feature>